<accession>A0A1M5VSV6</accession>
<dbReference type="InterPro" id="IPR050469">
    <property type="entry name" value="Diguanylate_Cyclase"/>
</dbReference>
<protein>
    <submittedName>
        <fullName evidence="2">Diguanylate cyclase (GGDEF) domain-containing protein</fullName>
    </submittedName>
</protein>
<dbReference type="AlphaFoldDB" id="A0A1M5VSV6"/>
<dbReference type="GO" id="GO:0005886">
    <property type="term" value="C:plasma membrane"/>
    <property type="evidence" value="ECO:0007669"/>
    <property type="project" value="TreeGrafter"/>
</dbReference>
<dbReference type="SUPFAM" id="SSF55073">
    <property type="entry name" value="Nucleotide cyclase"/>
    <property type="match status" value="1"/>
</dbReference>
<evidence type="ECO:0000259" key="1">
    <source>
        <dbReference type="PROSITE" id="PS50887"/>
    </source>
</evidence>
<dbReference type="PANTHER" id="PTHR45138:SF9">
    <property type="entry name" value="DIGUANYLATE CYCLASE DGCM-RELATED"/>
    <property type="match status" value="1"/>
</dbReference>
<dbReference type="STRING" id="1121316.SAMN02745207_02456"/>
<dbReference type="Pfam" id="PF00990">
    <property type="entry name" value="GGDEF"/>
    <property type="match status" value="1"/>
</dbReference>
<dbReference type="InterPro" id="IPR000160">
    <property type="entry name" value="GGDEF_dom"/>
</dbReference>
<dbReference type="NCBIfam" id="TIGR00254">
    <property type="entry name" value="GGDEF"/>
    <property type="match status" value="1"/>
</dbReference>
<evidence type="ECO:0000313" key="3">
    <source>
        <dbReference type="Proteomes" id="UP000184447"/>
    </source>
</evidence>
<evidence type="ECO:0000313" key="2">
    <source>
        <dbReference type="EMBL" id="SHH78297.1"/>
    </source>
</evidence>
<dbReference type="EMBL" id="FQXM01000013">
    <property type="protein sequence ID" value="SHH78297.1"/>
    <property type="molecule type" value="Genomic_DNA"/>
</dbReference>
<keyword evidence="3" id="KW-1185">Reference proteome</keyword>
<dbReference type="PANTHER" id="PTHR45138">
    <property type="entry name" value="REGULATORY COMPONENTS OF SENSORY TRANSDUCTION SYSTEM"/>
    <property type="match status" value="1"/>
</dbReference>
<dbReference type="Gene3D" id="3.30.70.270">
    <property type="match status" value="1"/>
</dbReference>
<dbReference type="SMART" id="SM00267">
    <property type="entry name" value="GGDEF"/>
    <property type="match status" value="1"/>
</dbReference>
<name>A0A1M5VSV6_9CLOT</name>
<feature type="domain" description="GGDEF" evidence="1">
    <location>
        <begin position="1"/>
        <end position="113"/>
    </location>
</feature>
<reference evidence="2 3" key="1">
    <citation type="submission" date="2016-11" db="EMBL/GenBank/DDBJ databases">
        <authorList>
            <person name="Jaros S."/>
            <person name="Januszkiewicz K."/>
            <person name="Wedrychowicz H."/>
        </authorList>
    </citation>
    <scope>NUCLEOTIDE SEQUENCE [LARGE SCALE GENOMIC DNA]</scope>
    <source>
        <strain evidence="2 3">DSM 8605</strain>
    </source>
</reference>
<gene>
    <name evidence="2" type="ORF">SAMN02745207_02456</name>
</gene>
<dbReference type="CDD" id="cd01949">
    <property type="entry name" value="GGDEF"/>
    <property type="match status" value="1"/>
</dbReference>
<sequence length="113" mass="12734">MKLKNKVKGVALSMKDFNNYSNNGGMAGRWSGEEFIVIFPLVEDDKNLYELAERTRMLIENSSLRKGKENLNVTCSLGVTEVRKSDTIETLIKRADELMYISKATGRNKVTLG</sequence>
<dbReference type="InterPro" id="IPR029787">
    <property type="entry name" value="Nucleotide_cyclase"/>
</dbReference>
<dbReference type="GO" id="GO:0043709">
    <property type="term" value="P:cell adhesion involved in single-species biofilm formation"/>
    <property type="evidence" value="ECO:0007669"/>
    <property type="project" value="TreeGrafter"/>
</dbReference>
<dbReference type="InterPro" id="IPR043128">
    <property type="entry name" value="Rev_trsase/Diguanyl_cyclase"/>
</dbReference>
<dbReference type="GO" id="GO:1902201">
    <property type="term" value="P:negative regulation of bacterial-type flagellum-dependent cell motility"/>
    <property type="evidence" value="ECO:0007669"/>
    <property type="project" value="TreeGrafter"/>
</dbReference>
<dbReference type="PROSITE" id="PS50887">
    <property type="entry name" value="GGDEF"/>
    <property type="match status" value="1"/>
</dbReference>
<dbReference type="Proteomes" id="UP000184447">
    <property type="component" value="Unassembled WGS sequence"/>
</dbReference>
<proteinExistence type="predicted"/>
<organism evidence="2 3">
    <name type="scientific">Clostridium grantii DSM 8605</name>
    <dbReference type="NCBI Taxonomy" id="1121316"/>
    <lineage>
        <taxon>Bacteria</taxon>
        <taxon>Bacillati</taxon>
        <taxon>Bacillota</taxon>
        <taxon>Clostridia</taxon>
        <taxon>Eubacteriales</taxon>
        <taxon>Clostridiaceae</taxon>
        <taxon>Clostridium</taxon>
    </lineage>
</organism>
<dbReference type="GO" id="GO:0052621">
    <property type="term" value="F:diguanylate cyclase activity"/>
    <property type="evidence" value="ECO:0007669"/>
    <property type="project" value="TreeGrafter"/>
</dbReference>